<proteinExistence type="predicted"/>
<comment type="caution">
    <text evidence="1">The sequence shown here is derived from an EMBL/GenBank/DDBJ whole genome shotgun (WGS) entry which is preliminary data.</text>
</comment>
<reference evidence="1 2" key="1">
    <citation type="journal article" date="2014" name="Am. J. Bot.">
        <title>Genome assembly and annotation for red clover (Trifolium pratense; Fabaceae).</title>
        <authorList>
            <person name="Istvanek J."/>
            <person name="Jaros M."/>
            <person name="Krenek A."/>
            <person name="Repkova J."/>
        </authorList>
    </citation>
    <scope>NUCLEOTIDE SEQUENCE [LARGE SCALE GENOMIC DNA]</scope>
    <source>
        <strain evidence="2">cv. Tatra</strain>
        <tissue evidence="1">Young leaves</tissue>
    </source>
</reference>
<protein>
    <submittedName>
        <fullName evidence="1">Uncharacterized protein</fullName>
    </submittedName>
</protein>
<reference evidence="1 2" key="2">
    <citation type="journal article" date="2017" name="Front. Plant Sci.">
        <title>Gene Classification and Mining of Molecular Markers Useful in Red Clover (Trifolium pratense) Breeding.</title>
        <authorList>
            <person name="Istvanek J."/>
            <person name="Dluhosova J."/>
            <person name="Dluhos P."/>
            <person name="Patkova L."/>
            <person name="Nedelnik J."/>
            <person name="Repkova J."/>
        </authorList>
    </citation>
    <scope>NUCLEOTIDE SEQUENCE [LARGE SCALE GENOMIC DNA]</scope>
    <source>
        <strain evidence="2">cv. Tatra</strain>
        <tissue evidence="1">Young leaves</tissue>
    </source>
</reference>
<dbReference type="Proteomes" id="UP000236291">
    <property type="component" value="Unassembled WGS sequence"/>
</dbReference>
<name>A0A2K3LZW4_TRIPR</name>
<dbReference type="AlphaFoldDB" id="A0A2K3LZW4"/>
<dbReference type="EMBL" id="ASHM01045512">
    <property type="protein sequence ID" value="PNX84066.1"/>
    <property type="molecule type" value="Genomic_DNA"/>
</dbReference>
<evidence type="ECO:0000313" key="1">
    <source>
        <dbReference type="EMBL" id="PNX84066.1"/>
    </source>
</evidence>
<accession>A0A2K3LZW4</accession>
<evidence type="ECO:0000313" key="2">
    <source>
        <dbReference type="Proteomes" id="UP000236291"/>
    </source>
</evidence>
<gene>
    <name evidence="1" type="ORF">L195_g040119</name>
</gene>
<sequence length="133" mass="14979">MLMNVESEVLKDVHDEIGQGNLDMDDPILQKIDEHVEVDNNEDKAEFFAPETQMLSVDSGRAIPDTTQNILILPNEEFDEVVRADLQLIKQAWAAAEKGEEFILVINKSRQKKIKQLARSRGQPYNTRSTGGG</sequence>
<organism evidence="1 2">
    <name type="scientific">Trifolium pratense</name>
    <name type="common">Red clover</name>
    <dbReference type="NCBI Taxonomy" id="57577"/>
    <lineage>
        <taxon>Eukaryota</taxon>
        <taxon>Viridiplantae</taxon>
        <taxon>Streptophyta</taxon>
        <taxon>Embryophyta</taxon>
        <taxon>Tracheophyta</taxon>
        <taxon>Spermatophyta</taxon>
        <taxon>Magnoliopsida</taxon>
        <taxon>eudicotyledons</taxon>
        <taxon>Gunneridae</taxon>
        <taxon>Pentapetalae</taxon>
        <taxon>rosids</taxon>
        <taxon>fabids</taxon>
        <taxon>Fabales</taxon>
        <taxon>Fabaceae</taxon>
        <taxon>Papilionoideae</taxon>
        <taxon>50 kb inversion clade</taxon>
        <taxon>NPAAA clade</taxon>
        <taxon>Hologalegina</taxon>
        <taxon>IRL clade</taxon>
        <taxon>Trifolieae</taxon>
        <taxon>Trifolium</taxon>
    </lineage>
</organism>